<feature type="region of interest" description="Disordered" evidence="1">
    <location>
        <begin position="1"/>
        <end position="34"/>
    </location>
</feature>
<gene>
    <name evidence="2" type="ORF">CA983_13295</name>
</gene>
<accession>A0A243S555</accession>
<evidence type="ECO:0000313" key="2">
    <source>
        <dbReference type="EMBL" id="OUD02755.1"/>
    </source>
</evidence>
<dbReference type="EMBL" id="NGFN01000064">
    <property type="protein sequence ID" value="OUD02755.1"/>
    <property type="molecule type" value="Genomic_DNA"/>
</dbReference>
<evidence type="ECO:0000256" key="1">
    <source>
        <dbReference type="SAM" id="MobiDB-lite"/>
    </source>
</evidence>
<protein>
    <submittedName>
        <fullName evidence="2">Uncharacterized protein</fullName>
    </submittedName>
</protein>
<keyword evidence="3" id="KW-1185">Reference proteome</keyword>
<reference evidence="2 3" key="1">
    <citation type="submission" date="2017-05" db="EMBL/GenBank/DDBJ databases">
        <title>Biotechnological potential of actinobacteria isolated from South African environments.</title>
        <authorList>
            <person name="Le Roes-Hill M."/>
            <person name="Prins A."/>
            <person name="Durrell K.A."/>
        </authorList>
    </citation>
    <scope>NUCLEOTIDE SEQUENCE [LARGE SCALE GENOMIC DNA]</scope>
    <source>
        <strain evidence="2 3">HMC13</strain>
    </source>
</reference>
<feature type="compositionally biased region" description="Pro residues" evidence="1">
    <location>
        <begin position="77"/>
        <end position="87"/>
    </location>
</feature>
<feature type="region of interest" description="Disordered" evidence="1">
    <location>
        <begin position="70"/>
        <end position="93"/>
    </location>
</feature>
<proteinExistence type="predicted"/>
<organism evidence="2 3">
    <name type="scientific">Streptomyces swartbergensis</name>
    <dbReference type="NCBI Taxonomy" id="487165"/>
    <lineage>
        <taxon>Bacteria</taxon>
        <taxon>Bacillati</taxon>
        <taxon>Actinomycetota</taxon>
        <taxon>Actinomycetes</taxon>
        <taxon>Kitasatosporales</taxon>
        <taxon>Streptomycetaceae</taxon>
        <taxon>Streptomyces</taxon>
    </lineage>
</organism>
<sequence>MSADRHSATARTPDIPSSHGYGHGEGGTSLPAWPGGTSSLVAPCGCRCGAGDEAADELGRVAEEVRITRKTLLELPDPQPPAQPAPKLPDRPA</sequence>
<name>A0A243S555_9ACTN</name>
<dbReference type="Proteomes" id="UP000195105">
    <property type="component" value="Unassembled WGS sequence"/>
</dbReference>
<dbReference type="AlphaFoldDB" id="A0A243S555"/>
<comment type="caution">
    <text evidence="2">The sequence shown here is derived from an EMBL/GenBank/DDBJ whole genome shotgun (WGS) entry which is preliminary data.</text>
</comment>
<evidence type="ECO:0000313" key="3">
    <source>
        <dbReference type="Proteomes" id="UP000195105"/>
    </source>
</evidence>